<gene>
    <name evidence="2" type="ORF">AVDCRST_MAG52-913</name>
</gene>
<dbReference type="AlphaFoldDB" id="A0A6J4HMB7"/>
<reference evidence="2" key="1">
    <citation type="submission" date="2020-02" db="EMBL/GenBank/DDBJ databases">
        <authorList>
            <person name="Meier V. D."/>
        </authorList>
    </citation>
    <scope>NUCLEOTIDE SEQUENCE</scope>
    <source>
        <strain evidence="2">AVDCRST_MAG52</strain>
    </source>
</reference>
<evidence type="ECO:0000313" key="2">
    <source>
        <dbReference type="EMBL" id="CAA9228830.1"/>
    </source>
</evidence>
<feature type="region of interest" description="Disordered" evidence="1">
    <location>
        <begin position="1"/>
        <end position="230"/>
    </location>
</feature>
<name>A0A6J4HMB7_9ACTN</name>
<feature type="region of interest" description="Disordered" evidence="1">
    <location>
        <begin position="246"/>
        <end position="270"/>
    </location>
</feature>
<organism evidence="2">
    <name type="scientific">uncultured Blastococcus sp</name>
    <dbReference type="NCBI Taxonomy" id="217144"/>
    <lineage>
        <taxon>Bacteria</taxon>
        <taxon>Bacillati</taxon>
        <taxon>Actinomycetota</taxon>
        <taxon>Actinomycetes</taxon>
        <taxon>Geodermatophilales</taxon>
        <taxon>Geodermatophilaceae</taxon>
        <taxon>Blastococcus</taxon>
        <taxon>environmental samples</taxon>
    </lineage>
</organism>
<feature type="non-terminal residue" evidence="2">
    <location>
        <position position="1"/>
    </location>
</feature>
<evidence type="ECO:0000256" key="1">
    <source>
        <dbReference type="SAM" id="MobiDB-lite"/>
    </source>
</evidence>
<feature type="non-terminal residue" evidence="2">
    <location>
        <position position="270"/>
    </location>
</feature>
<feature type="compositionally biased region" description="Basic residues" evidence="1">
    <location>
        <begin position="180"/>
        <end position="189"/>
    </location>
</feature>
<dbReference type="EMBL" id="CADCTN010000060">
    <property type="protein sequence ID" value="CAA9228830.1"/>
    <property type="molecule type" value="Genomic_DNA"/>
</dbReference>
<feature type="compositionally biased region" description="Basic and acidic residues" evidence="1">
    <location>
        <begin position="135"/>
        <end position="154"/>
    </location>
</feature>
<protein>
    <submittedName>
        <fullName evidence="2">Uncharacterized protein</fullName>
    </submittedName>
</protein>
<feature type="compositionally biased region" description="Low complexity" evidence="1">
    <location>
        <begin position="121"/>
        <end position="134"/>
    </location>
</feature>
<feature type="compositionally biased region" description="Low complexity" evidence="1">
    <location>
        <begin position="69"/>
        <end position="91"/>
    </location>
</feature>
<proteinExistence type="predicted"/>
<feature type="compositionally biased region" description="Low complexity" evidence="1">
    <location>
        <begin position="15"/>
        <end position="24"/>
    </location>
</feature>
<feature type="compositionally biased region" description="Low complexity" evidence="1">
    <location>
        <begin position="32"/>
        <end position="52"/>
    </location>
</feature>
<sequence>AGSPGRPRLAPVGRSPGVRGAVAASGGGRPGAGPRTRPAQRDGPGPADGGPRLEAGDGGAVHEGRAVRRCGVAAGAHSGARPASARPGAADPDPERGPRAPQNRGVVRDGAGLAGAGGGLPFAAARPGACLGPPADRDDGRRRVVGARRPDRVARLGVGPDALSRAGREPVGAPGPAPRARFRFAHRRPAVQPGAADDLRQARRPDRAAPAGDRRAVTPGLGGGAGGGLPRALLRLLPAARAGCGRSAGLTAGRRPRDAGRSPVIPPGRL</sequence>
<accession>A0A6J4HMB7</accession>
<feature type="compositionally biased region" description="Gly residues" evidence="1">
    <location>
        <begin position="220"/>
        <end position="229"/>
    </location>
</feature>
<feature type="compositionally biased region" description="Basic and acidic residues" evidence="1">
    <location>
        <begin position="197"/>
        <end position="216"/>
    </location>
</feature>